<dbReference type="KEGG" id="ahb:bsdtb5_36830"/>
<dbReference type="Pfam" id="PF18964">
    <property type="entry name" value="DUF5704"/>
    <property type="match status" value="1"/>
</dbReference>
<evidence type="ECO:0000256" key="1">
    <source>
        <dbReference type="SAM" id="SignalP"/>
    </source>
</evidence>
<sequence>MKIKEHKVLFIFINLLILVLLCSTSKSLKAATQDAKTQDGEIIFVTKDTKATSSITWSTVGFTICRSECLPNGGYPTKLKHATIYLKDNWKHEKDNHNGTYTVRFNIPKEEVNKALVHLKYAKIQDNDIIYLNGIFQVWHNGKKHDGKIYNLPTIQKAESWRNPKDFKDHFDIKVQYHSSGAQPVTVRYITQANKVISEEKLAPVKLGKMVNVTLDKEKNYGGQTLALAQSTIYYMANQKKVKDHPTTKVTSVNAKNYNDQVKEVYKRSYQQAPGGLLIVALMRPKKPKGNRDSEVLKVPLEEPTPHGVIAADERDDEQFNVEEGIPTTEKLYTNVFSNNYLLGYTFTRKHGTKVYTVNATRTYHLKWTETDPKTKKKVTKNKSVSVPQEVYIKRDFSYWEISKIEYYKIDHAAVKNYALPGGVSKLTPVGYTVPKLIYTNRVGDKDHMIEPNLIIQPLPAKSLNLKEAPVEDYTKEVNAIIKQIKVRNDKLEFDGTQIMDDKYVEKKTKDPEDIDVSYDETGDDVLYRPGQAIDATKANGIYESTGTVNYKVVKQLNGDHGNTLSYPVSDLTKVVIHTPTVCDAFISNKASADQMITPDVSLSPLVLDTPFTIQLPTEGEHLDIDGYGYQDYAKYIKSREVKFPFDVYEGSTYIRAGTWVTLTQDETSFYLPIWVDEGKYNIDFRSISINAETNGGIDKTQELANLERNNYVATDQLSVEVSGRVYGLKLFDISDYPIWENVFRQENSLRLSGFNYTVGTNDQNGVDTGRNPKYTFTLLNGSHPGYSNIGAIKTGYVTRFQLTTIGNMYSNQDFVHIKPTFYYVDSKGGNRQPVDLYYSETFRGQKQILVKVGSFMDQFNTKAYRLGDPYFGVPDTELNTKAMVTGRNRNEIRGNKKNLFSYSNVLIQENLRTYIGTNYTPTGTVPYGVDPDKVTKSMQKWYGEYYLPSEIHVVPQGYDVIGYAKNHYGIDYKEDFWLKNGYIVVNFDIETLQNGNPHLSYLNLENAKNGYCNMWRTEGYQYEKKDYKGNTFEFQDGDYILYFTNKSAAGDYKSGGTH</sequence>
<evidence type="ECO:0000313" key="3">
    <source>
        <dbReference type="EMBL" id="BCN32388.1"/>
    </source>
</evidence>
<feature type="signal peptide" evidence="1">
    <location>
        <begin position="1"/>
        <end position="30"/>
    </location>
</feature>
<name>A0A7R7IE51_9FIRM</name>
<dbReference type="EMBL" id="AP024169">
    <property type="protein sequence ID" value="BCN32388.1"/>
    <property type="molecule type" value="Genomic_DNA"/>
</dbReference>
<dbReference type="RefSeq" id="WP_271713438.1">
    <property type="nucleotide sequence ID" value="NZ_AP024169.1"/>
</dbReference>
<dbReference type="InterPro" id="IPR043759">
    <property type="entry name" value="DUF5704"/>
</dbReference>
<dbReference type="AlphaFoldDB" id="A0A7R7IE51"/>
<evidence type="ECO:0000313" key="4">
    <source>
        <dbReference type="Proteomes" id="UP000595897"/>
    </source>
</evidence>
<organism evidence="3 4">
    <name type="scientific">Anaeromicropila herbilytica</name>
    <dbReference type="NCBI Taxonomy" id="2785025"/>
    <lineage>
        <taxon>Bacteria</taxon>
        <taxon>Bacillati</taxon>
        <taxon>Bacillota</taxon>
        <taxon>Clostridia</taxon>
        <taxon>Lachnospirales</taxon>
        <taxon>Lachnospiraceae</taxon>
        <taxon>Anaeromicropila</taxon>
    </lineage>
</organism>
<proteinExistence type="predicted"/>
<accession>A0A7R7IE51</accession>
<dbReference type="Proteomes" id="UP000595897">
    <property type="component" value="Chromosome"/>
</dbReference>
<reference evidence="3 4" key="1">
    <citation type="submission" date="2020-11" db="EMBL/GenBank/DDBJ databases">
        <title>Draft genome sequencing of a Lachnospiraceae strain isolated from anoxic soil subjected to BSD treatment.</title>
        <authorList>
            <person name="Uek A."/>
            <person name="Tonouchi A."/>
        </authorList>
    </citation>
    <scope>NUCLEOTIDE SEQUENCE [LARGE SCALE GENOMIC DNA]</scope>
    <source>
        <strain evidence="3 4">TB5</strain>
    </source>
</reference>
<evidence type="ECO:0000259" key="2">
    <source>
        <dbReference type="Pfam" id="PF18964"/>
    </source>
</evidence>
<keyword evidence="4" id="KW-1185">Reference proteome</keyword>
<feature type="domain" description="DUF5704" evidence="2">
    <location>
        <begin position="320"/>
        <end position="490"/>
    </location>
</feature>
<feature type="chain" id="PRO_5032382232" description="DUF5704 domain-containing protein" evidence="1">
    <location>
        <begin position="31"/>
        <end position="1059"/>
    </location>
</feature>
<protein>
    <recommendedName>
        <fullName evidence="2">DUF5704 domain-containing protein</fullName>
    </recommendedName>
</protein>
<keyword evidence="1" id="KW-0732">Signal</keyword>
<gene>
    <name evidence="3" type="ORF">bsdtb5_36830</name>
</gene>